<keyword evidence="2" id="KW-0175">Coiled coil</keyword>
<organism evidence="4 5">
    <name type="scientific">Thermococcus aggregans</name>
    <dbReference type="NCBI Taxonomy" id="110163"/>
    <lineage>
        <taxon>Archaea</taxon>
        <taxon>Methanobacteriati</taxon>
        <taxon>Methanobacteriota</taxon>
        <taxon>Thermococci</taxon>
        <taxon>Thermococcales</taxon>
        <taxon>Thermococcaceae</taxon>
        <taxon>Thermococcus</taxon>
    </lineage>
</organism>
<feature type="coiled-coil region" evidence="2">
    <location>
        <begin position="103"/>
        <end position="130"/>
    </location>
</feature>
<name>A0A9E7MY84_THEAG</name>
<accession>A0A9E7MY84</accession>
<evidence type="ECO:0000256" key="2">
    <source>
        <dbReference type="SAM" id="Coils"/>
    </source>
</evidence>
<evidence type="ECO:0000256" key="1">
    <source>
        <dbReference type="ARBA" id="ARBA00038248"/>
    </source>
</evidence>
<dbReference type="AlphaFoldDB" id="A0A9E7MY84"/>
<dbReference type="RefSeq" id="WP_253305011.1">
    <property type="nucleotide sequence ID" value="NZ_CP099582.1"/>
</dbReference>
<evidence type="ECO:0000259" key="3">
    <source>
        <dbReference type="Pfam" id="PF05168"/>
    </source>
</evidence>
<dbReference type="InterPro" id="IPR007842">
    <property type="entry name" value="HEPN_dom"/>
</dbReference>
<dbReference type="InterPro" id="IPR052226">
    <property type="entry name" value="UPF0332_toxin"/>
</dbReference>
<comment type="similarity">
    <text evidence="1">Belongs to the UPF0332 family.</text>
</comment>
<reference evidence="4" key="2">
    <citation type="submission" date="2022-06" db="EMBL/GenBank/DDBJ databases">
        <authorList>
            <person name="Park Y.-J."/>
        </authorList>
    </citation>
    <scope>NUCLEOTIDE SEQUENCE</scope>
    <source>
        <strain evidence="4">TY</strain>
    </source>
</reference>
<dbReference type="PANTHER" id="PTHR36565:SF5">
    <property type="entry name" value="TOXIN MJ0605-RELATED"/>
    <property type="match status" value="1"/>
</dbReference>
<feature type="domain" description="HEPN" evidence="3">
    <location>
        <begin position="10"/>
        <end position="122"/>
    </location>
</feature>
<dbReference type="KEGG" id="tagg:NF865_02305"/>
<dbReference type="Gene3D" id="1.20.120.330">
    <property type="entry name" value="Nucleotidyltransferases domain 2"/>
    <property type="match status" value="1"/>
</dbReference>
<dbReference type="PANTHER" id="PTHR36565">
    <property type="entry name" value="UPF0332 PROTEIN TM_1000"/>
    <property type="match status" value="1"/>
</dbReference>
<dbReference type="Pfam" id="PF05168">
    <property type="entry name" value="HEPN"/>
    <property type="match status" value="1"/>
</dbReference>
<reference evidence="4" key="1">
    <citation type="journal article" date="1998" name="Int. J. Syst. Bacteriol. 48 Pt">
        <title>Thermococcus guaymasensis sp. nov. and Thermococcus aggregans sp. nov., two novel thermophilic archaea isolated from the Guaymas Basin hydrothermal vent site.</title>
        <authorList>
            <person name="Canganella F."/>
            <person name="Jones W.J."/>
            <person name="Gambacorta A."/>
            <person name="Antranikian G."/>
        </authorList>
    </citation>
    <scope>NUCLEOTIDE SEQUENCE</scope>
    <source>
        <strain evidence="4">TY</strain>
    </source>
</reference>
<sequence length="138" mass="16107">MLKEEIIKEIEVAEEELSSAYLLFENGKYRDAISRAYYSMFHAARALLLMRDIIPRKHAGVVSMFGRYFVKEGIVDEVYGKALTRAFELRTKADYNVFYSPVREEAEEILEDAEKFLEKAKEILKVVEYERESVEGVH</sequence>
<evidence type="ECO:0000313" key="4">
    <source>
        <dbReference type="EMBL" id="USS41070.1"/>
    </source>
</evidence>
<gene>
    <name evidence="4" type="ORF">NF865_02305</name>
</gene>
<keyword evidence="5" id="KW-1185">Reference proteome</keyword>
<dbReference type="EMBL" id="CP099582">
    <property type="protein sequence ID" value="USS41070.1"/>
    <property type="molecule type" value="Genomic_DNA"/>
</dbReference>
<proteinExistence type="inferred from homology"/>
<dbReference type="Proteomes" id="UP001055732">
    <property type="component" value="Chromosome"/>
</dbReference>
<evidence type="ECO:0000313" key="5">
    <source>
        <dbReference type="Proteomes" id="UP001055732"/>
    </source>
</evidence>
<protein>
    <submittedName>
        <fullName evidence="4">HEPN domain-containing protein</fullName>
    </submittedName>
</protein>